<dbReference type="AlphaFoldDB" id="F9ZTU6"/>
<sequence length="487" mass="53386">MEKHRRFTESKKPHFDNRGYVRFVLALALAGSAPLALGADPGNDNTLSPPAQVIHELLPKTKVDAMVGLINFSYLNHGHSQEDTHANAIGGHVYIHSPELYGLSVGVAANFATWTGFYLHNDPELTGPYPSHGMAALRNAYLQYTYGPVVLRGGRLFIQTPYANMDYYTFSPRAFTGVATVIDIIGGGKSDQWSGTGPLQLAGSPATLSVFAGRMYGYESRYSPEFTTGNRYSSTHNNGFYVLGARYAGAVVGNPYALQAWYYNFYGFSTLFYGQADLCHPLSSGQSLFAGFQVVSQGTSGTGSYLPELNATSVRAEVYGTKLGYAFNDNRDSVALVYDYSPVNYSAFRHGGMLHPYNDLSGTLYTTTMQTGISDYGPGFAYGITSNFSLLAKKLQISASFIRYLVRYGYGGSVYTYNGAYGFPTGEAIPNQNLWSMDVGFSYDLSSVLKGLTVADYTDISVAGNRAGYPHYTNPYFSNRFYLKYHF</sequence>
<name>F9ZTU6_ACICS</name>
<feature type="signal peptide" evidence="1">
    <location>
        <begin position="1"/>
        <end position="38"/>
    </location>
</feature>
<dbReference type="Proteomes" id="UP000006135">
    <property type="component" value="Chromosome"/>
</dbReference>
<accession>F9ZTU6</accession>
<dbReference type="InterPro" id="IPR023614">
    <property type="entry name" value="Porin_dom_sf"/>
</dbReference>
<evidence type="ECO:0000313" key="2">
    <source>
        <dbReference type="EMBL" id="AEK59522.1"/>
    </source>
</evidence>
<evidence type="ECO:0000256" key="1">
    <source>
        <dbReference type="SAM" id="SignalP"/>
    </source>
</evidence>
<dbReference type="RefSeq" id="WP_014003624.1">
    <property type="nucleotide sequence ID" value="NC_015850.1"/>
</dbReference>
<gene>
    <name evidence="2" type="ordered locus">Atc_2876</name>
</gene>
<evidence type="ECO:0008006" key="4">
    <source>
        <dbReference type="Google" id="ProtNLM"/>
    </source>
</evidence>
<feature type="chain" id="PRO_5003392690" description="Outer membrane porin" evidence="1">
    <location>
        <begin position="39"/>
        <end position="487"/>
    </location>
</feature>
<dbReference type="KEGG" id="acu:Atc_2876"/>
<dbReference type="GeneID" id="92932783"/>
<organism evidence="2 3">
    <name type="scientific">Acidithiobacillus caldus (strain SM-1)</name>
    <dbReference type="NCBI Taxonomy" id="990288"/>
    <lineage>
        <taxon>Bacteria</taxon>
        <taxon>Pseudomonadati</taxon>
        <taxon>Pseudomonadota</taxon>
        <taxon>Acidithiobacillia</taxon>
        <taxon>Acidithiobacillales</taxon>
        <taxon>Acidithiobacillaceae</taxon>
        <taxon>Acidithiobacillus</taxon>
    </lineage>
</organism>
<dbReference type="EMBL" id="CP002573">
    <property type="protein sequence ID" value="AEK59522.1"/>
    <property type="molecule type" value="Genomic_DNA"/>
</dbReference>
<proteinExistence type="predicted"/>
<dbReference type="Gene3D" id="2.40.160.10">
    <property type="entry name" value="Porin"/>
    <property type="match status" value="1"/>
</dbReference>
<keyword evidence="1" id="KW-0732">Signal</keyword>
<protein>
    <recommendedName>
        <fullName evidence="4">Outer membrane porin</fullName>
    </recommendedName>
</protein>
<keyword evidence="3" id="KW-1185">Reference proteome</keyword>
<reference evidence="2 3" key="1">
    <citation type="journal article" date="2011" name="J. Genet. Genomics">
        <title>Unraveling the Acidithiobacillus caldus complete genome and its central metabolisms for carbon assimilation.</title>
        <authorList>
            <person name="You X.Y."/>
            <person name="Guo X."/>
            <person name="Zheng H.J."/>
            <person name="Zhang M.J."/>
            <person name="Liu L.J."/>
            <person name="Zhu Y.Q."/>
            <person name="Zhu B."/>
            <person name="Wang S.Y."/>
            <person name="Zhao G.P."/>
            <person name="Poetsch A."/>
            <person name="Jiang C.Y."/>
            <person name="Liu S.J."/>
        </authorList>
    </citation>
    <scope>NUCLEOTIDE SEQUENCE [LARGE SCALE GENOMIC DNA]</scope>
    <source>
        <strain evidence="2 3">SM-1</strain>
    </source>
</reference>
<evidence type="ECO:0000313" key="3">
    <source>
        <dbReference type="Proteomes" id="UP000006135"/>
    </source>
</evidence>
<dbReference type="HOGENOM" id="CLU_646600_0_0_6"/>